<comment type="caution">
    <text evidence="10">The sequence shown here is derived from an EMBL/GenBank/DDBJ whole genome shotgun (WGS) entry which is preliminary data.</text>
</comment>
<evidence type="ECO:0000256" key="4">
    <source>
        <dbReference type="ARBA" id="ARBA00022729"/>
    </source>
</evidence>
<evidence type="ECO:0000256" key="9">
    <source>
        <dbReference type="SAM" id="SignalP"/>
    </source>
</evidence>
<gene>
    <name evidence="10" type="ORF">KP79_PYT24204</name>
</gene>
<keyword evidence="8" id="KW-0449">Lipoprotein</keyword>
<evidence type="ECO:0000256" key="8">
    <source>
        <dbReference type="ARBA" id="ARBA00023288"/>
    </source>
</evidence>
<dbReference type="SUPFAM" id="SSF57302">
    <property type="entry name" value="Snake toxin-like"/>
    <property type="match status" value="1"/>
</dbReference>
<keyword evidence="7" id="KW-0325">Glycoprotein</keyword>
<protein>
    <submittedName>
        <fullName evidence="10">Ly6/PLAUR domain-containing protein 6</fullName>
    </submittedName>
</protein>
<organism evidence="10 11">
    <name type="scientific">Mizuhopecten yessoensis</name>
    <name type="common">Japanese scallop</name>
    <name type="synonym">Patinopecten yessoensis</name>
    <dbReference type="NCBI Taxonomy" id="6573"/>
    <lineage>
        <taxon>Eukaryota</taxon>
        <taxon>Metazoa</taxon>
        <taxon>Spiralia</taxon>
        <taxon>Lophotrochozoa</taxon>
        <taxon>Mollusca</taxon>
        <taxon>Bivalvia</taxon>
        <taxon>Autobranchia</taxon>
        <taxon>Pteriomorphia</taxon>
        <taxon>Pectinida</taxon>
        <taxon>Pectinoidea</taxon>
        <taxon>Pectinidae</taxon>
        <taxon>Mizuhopecten</taxon>
    </lineage>
</organism>
<evidence type="ECO:0000256" key="3">
    <source>
        <dbReference type="ARBA" id="ARBA00022622"/>
    </source>
</evidence>
<feature type="chain" id="PRO_5012645671" evidence="9">
    <location>
        <begin position="20"/>
        <end position="164"/>
    </location>
</feature>
<keyword evidence="5" id="KW-0472">Membrane</keyword>
<keyword evidence="3" id="KW-0336">GPI-anchor</keyword>
<dbReference type="GO" id="GO:0030548">
    <property type="term" value="F:acetylcholine receptor regulator activity"/>
    <property type="evidence" value="ECO:0007669"/>
    <property type="project" value="InterPro"/>
</dbReference>
<sequence>MSLTLHSVLLVVVIQLCSANLVITADEQQTSDITCWTCPIKKNNDACNDWAPDVKCPLNNTVCKTTHVLDKTTGQSVSVIKQCAPPSDCDPDTVGCTAVPNTDHMVCVSCCDKPYCNVAVPVNTTTAIKLSSFFSGANGLHLNLHVLTFTLVVVILSSVLNGQG</sequence>
<keyword evidence="6" id="KW-1015">Disulfide bond</keyword>
<keyword evidence="11" id="KW-1185">Reference proteome</keyword>
<keyword evidence="2" id="KW-1003">Cell membrane</keyword>
<dbReference type="STRING" id="6573.A0A210Q4R4"/>
<dbReference type="PANTHER" id="PTHR31171">
    <property type="entry name" value="LY6/PLAUR DOMAIN-CONTAINING PROTEIN 6"/>
    <property type="match status" value="1"/>
</dbReference>
<dbReference type="InterPro" id="IPR039457">
    <property type="entry name" value="LYPD6-like"/>
</dbReference>
<keyword evidence="4 9" id="KW-0732">Signal</keyword>
<comment type="subcellular location">
    <subcellularLocation>
        <location evidence="1">Cell membrane</location>
        <topology evidence="1">Lipid-anchor</topology>
        <topology evidence="1">GPI-anchor</topology>
    </subcellularLocation>
</comment>
<dbReference type="GO" id="GO:0005886">
    <property type="term" value="C:plasma membrane"/>
    <property type="evidence" value="ECO:0007669"/>
    <property type="project" value="UniProtKB-SubCell"/>
</dbReference>
<dbReference type="AlphaFoldDB" id="A0A210Q4R4"/>
<dbReference type="Proteomes" id="UP000242188">
    <property type="component" value="Unassembled WGS sequence"/>
</dbReference>
<feature type="signal peptide" evidence="9">
    <location>
        <begin position="1"/>
        <end position="19"/>
    </location>
</feature>
<evidence type="ECO:0000313" key="10">
    <source>
        <dbReference type="EMBL" id="OWF43733.1"/>
    </source>
</evidence>
<dbReference type="CDD" id="cd23567">
    <property type="entry name" value="TFP_LU_ECD_LYPD6_like"/>
    <property type="match status" value="1"/>
</dbReference>
<evidence type="ECO:0000256" key="1">
    <source>
        <dbReference type="ARBA" id="ARBA00004609"/>
    </source>
</evidence>
<proteinExistence type="predicted"/>
<dbReference type="Gene3D" id="2.10.60.10">
    <property type="entry name" value="CD59"/>
    <property type="match status" value="1"/>
</dbReference>
<evidence type="ECO:0000256" key="2">
    <source>
        <dbReference type="ARBA" id="ARBA00022475"/>
    </source>
</evidence>
<evidence type="ECO:0000313" key="11">
    <source>
        <dbReference type="Proteomes" id="UP000242188"/>
    </source>
</evidence>
<dbReference type="InterPro" id="IPR045860">
    <property type="entry name" value="Snake_toxin-like_sf"/>
</dbReference>
<reference evidence="10 11" key="1">
    <citation type="journal article" date="2017" name="Nat. Ecol. Evol.">
        <title>Scallop genome provides insights into evolution of bilaterian karyotype and development.</title>
        <authorList>
            <person name="Wang S."/>
            <person name="Zhang J."/>
            <person name="Jiao W."/>
            <person name="Li J."/>
            <person name="Xun X."/>
            <person name="Sun Y."/>
            <person name="Guo X."/>
            <person name="Huan P."/>
            <person name="Dong B."/>
            <person name="Zhang L."/>
            <person name="Hu X."/>
            <person name="Sun X."/>
            <person name="Wang J."/>
            <person name="Zhao C."/>
            <person name="Wang Y."/>
            <person name="Wang D."/>
            <person name="Huang X."/>
            <person name="Wang R."/>
            <person name="Lv J."/>
            <person name="Li Y."/>
            <person name="Zhang Z."/>
            <person name="Liu B."/>
            <person name="Lu W."/>
            <person name="Hui Y."/>
            <person name="Liang J."/>
            <person name="Zhou Z."/>
            <person name="Hou R."/>
            <person name="Li X."/>
            <person name="Liu Y."/>
            <person name="Li H."/>
            <person name="Ning X."/>
            <person name="Lin Y."/>
            <person name="Zhao L."/>
            <person name="Xing Q."/>
            <person name="Dou J."/>
            <person name="Li Y."/>
            <person name="Mao J."/>
            <person name="Guo H."/>
            <person name="Dou H."/>
            <person name="Li T."/>
            <person name="Mu C."/>
            <person name="Jiang W."/>
            <person name="Fu Q."/>
            <person name="Fu X."/>
            <person name="Miao Y."/>
            <person name="Liu J."/>
            <person name="Yu Q."/>
            <person name="Li R."/>
            <person name="Liao H."/>
            <person name="Li X."/>
            <person name="Kong Y."/>
            <person name="Jiang Z."/>
            <person name="Chourrout D."/>
            <person name="Li R."/>
            <person name="Bao Z."/>
        </authorList>
    </citation>
    <scope>NUCLEOTIDE SEQUENCE [LARGE SCALE GENOMIC DNA]</scope>
    <source>
        <strain evidence="10 11">PY_sf001</strain>
    </source>
</reference>
<evidence type="ECO:0000256" key="7">
    <source>
        <dbReference type="ARBA" id="ARBA00023180"/>
    </source>
</evidence>
<dbReference type="GO" id="GO:0098552">
    <property type="term" value="C:side of membrane"/>
    <property type="evidence" value="ECO:0007669"/>
    <property type="project" value="UniProtKB-KW"/>
</dbReference>
<dbReference type="EMBL" id="NEDP02005018">
    <property type="protein sequence ID" value="OWF43733.1"/>
    <property type="molecule type" value="Genomic_DNA"/>
</dbReference>
<dbReference type="Pfam" id="PF16975">
    <property type="entry name" value="UPAR_LY6_2"/>
    <property type="match status" value="1"/>
</dbReference>
<evidence type="ECO:0000256" key="5">
    <source>
        <dbReference type="ARBA" id="ARBA00023136"/>
    </source>
</evidence>
<name>A0A210Q4R4_MIZYE</name>
<evidence type="ECO:0000256" key="6">
    <source>
        <dbReference type="ARBA" id="ARBA00023157"/>
    </source>
</evidence>
<accession>A0A210Q4R4</accession>
<dbReference type="OrthoDB" id="6149028at2759"/>
<dbReference type="PANTHER" id="PTHR31171:SF3">
    <property type="entry name" value="LY6_PLAUR DOMAIN-CONTAINING PROTEIN 6B"/>
    <property type="match status" value="1"/>
</dbReference>